<dbReference type="Proteomes" id="UP001152531">
    <property type="component" value="Unassembled WGS sequence"/>
</dbReference>
<proteinExistence type="predicted"/>
<name>A0ACA9Y7E6_9ASCO</name>
<evidence type="ECO:0000313" key="1">
    <source>
        <dbReference type="EMBL" id="CAH6720948.1"/>
    </source>
</evidence>
<dbReference type="EMBL" id="CALSDN010000005">
    <property type="protein sequence ID" value="CAH6720948.1"/>
    <property type="molecule type" value="Genomic_DNA"/>
</dbReference>
<reference evidence="1" key="1">
    <citation type="submission" date="2022-06" db="EMBL/GenBank/DDBJ databases">
        <authorList>
            <person name="Legras J.-L."/>
            <person name="Devillers H."/>
            <person name="Grondin C."/>
        </authorList>
    </citation>
    <scope>NUCLEOTIDE SEQUENCE</scope>
    <source>
        <strain evidence="1">CLIB 1444</strain>
    </source>
</reference>
<keyword evidence="1" id="KW-0413">Isomerase</keyword>
<comment type="caution">
    <text evidence="1">The sequence shown here is derived from an EMBL/GenBank/DDBJ whole genome shotgun (WGS) entry which is preliminary data.</text>
</comment>
<keyword evidence="2" id="KW-1185">Reference proteome</keyword>
<sequence length="218" mass="24604">MKLLYVGAFFALFYSILSSLYSTWLPKNYVFDAKVLQEIVQETLAEETSGNITLIIDTLVPKLQDKYGKDIINEMNYNEWVFNNAGGSMGTMFILHASISEYLIIFGTAIGLNGHTGVHFADDYFTILTGNEKGYFDNQLEASVYLPGDQHHLERGQVKQFSMDEGSYALELAQGWIPAMLPFGFVEVVSSTLDFETFGRTVYYTGRDMIKNLLNGKF</sequence>
<protein>
    <submittedName>
        <fullName evidence="1">C-8 sterol isomerase</fullName>
    </submittedName>
</protein>
<accession>A0ACA9Y7E6</accession>
<evidence type="ECO:0000313" key="2">
    <source>
        <dbReference type="Proteomes" id="UP001152531"/>
    </source>
</evidence>
<gene>
    <name evidence="1" type="ORF">CLIB1444_05S00232</name>
</gene>
<organism evidence="1 2">
    <name type="scientific">[Candida] jaroonii</name>
    <dbReference type="NCBI Taxonomy" id="467808"/>
    <lineage>
        <taxon>Eukaryota</taxon>
        <taxon>Fungi</taxon>
        <taxon>Dikarya</taxon>
        <taxon>Ascomycota</taxon>
        <taxon>Saccharomycotina</taxon>
        <taxon>Pichiomycetes</taxon>
        <taxon>Debaryomycetaceae</taxon>
        <taxon>Yamadazyma</taxon>
    </lineage>
</organism>